<name>A0A3E2HBL0_SCYLI</name>
<reference evidence="1 2" key="1">
    <citation type="submission" date="2018-05" db="EMBL/GenBank/DDBJ databases">
        <title>Draft genome sequence of Scytalidium lignicola DSM 105466, a ubiquitous saprotrophic fungus.</title>
        <authorList>
            <person name="Buettner E."/>
            <person name="Gebauer A.M."/>
            <person name="Hofrichter M."/>
            <person name="Liers C."/>
            <person name="Kellner H."/>
        </authorList>
    </citation>
    <scope>NUCLEOTIDE SEQUENCE [LARGE SCALE GENOMIC DNA]</scope>
    <source>
        <strain evidence="1 2">DSM 105466</strain>
    </source>
</reference>
<keyword evidence="2" id="KW-1185">Reference proteome</keyword>
<evidence type="ECO:0008006" key="3">
    <source>
        <dbReference type="Google" id="ProtNLM"/>
    </source>
</evidence>
<protein>
    <recommendedName>
        <fullName evidence="3">HTH CENPB-type domain-containing protein</fullName>
    </recommendedName>
</protein>
<dbReference type="Proteomes" id="UP000258309">
    <property type="component" value="Unassembled WGS sequence"/>
</dbReference>
<dbReference type="EMBL" id="NCSJ02000092">
    <property type="protein sequence ID" value="RFU30760.1"/>
    <property type="molecule type" value="Genomic_DNA"/>
</dbReference>
<feature type="non-terminal residue" evidence="1">
    <location>
        <position position="1"/>
    </location>
</feature>
<proteinExistence type="predicted"/>
<dbReference type="AlphaFoldDB" id="A0A3E2HBL0"/>
<organism evidence="1 2">
    <name type="scientific">Scytalidium lignicola</name>
    <name type="common">Hyphomycete</name>
    <dbReference type="NCBI Taxonomy" id="5539"/>
    <lineage>
        <taxon>Eukaryota</taxon>
        <taxon>Fungi</taxon>
        <taxon>Dikarya</taxon>
        <taxon>Ascomycota</taxon>
        <taxon>Pezizomycotina</taxon>
        <taxon>Leotiomycetes</taxon>
        <taxon>Leotiomycetes incertae sedis</taxon>
        <taxon>Scytalidium</taxon>
    </lineage>
</organism>
<comment type="caution">
    <text evidence="1">The sequence shown here is derived from an EMBL/GenBank/DDBJ whole genome shotgun (WGS) entry which is preliminary data.</text>
</comment>
<accession>A0A3E2HBL0</accession>
<dbReference type="OrthoDB" id="5420958at2759"/>
<evidence type="ECO:0000313" key="2">
    <source>
        <dbReference type="Proteomes" id="UP000258309"/>
    </source>
</evidence>
<evidence type="ECO:0000313" key="1">
    <source>
        <dbReference type="EMBL" id="RFU30760.1"/>
    </source>
</evidence>
<gene>
    <name evidence="1" type="ORF">B7463_g5581</name>
</gene>
<sequence length="414" mass="47751">MSRTNSTMNDQLKEAIQWYLDNQNDPDDRATITATAHIFKLKVNTLRKAIQRQLTPIKKANKPSGRPPFLKPHQIEALCAHIRTQAYDGNPLNRVMLQRFLKDNPAFHIITTKPIEKERIQAQDKEEIKQWFLKYEDLKYENKVERCDIYNMDETSFQVGVTLGEEVIVPVEIKEFPVHLTHIIQPLDVKVFRLYKYYHKQAVRKVLIRLESEYTVTSFLRDLNEIRKKTFTEIIVRYAFRESGIWPIEVEKTLAKLRVYSTPDQPKELELTLPALLATLKTARHNVQALKELETYIPEVFSSPSAHQYLSTIKVYLLVETPNKPADPATLKGIAVSVDEEQEVDFILDSTYNYRPSQYITGDNVVEQPGTVVSDPWVVDTTSTVMATITIATTTATTATKPSWLDQDFMGFEE</sequence>
<feature type="non-terminal residue" evidence="1">
    <location>
        <position position="414"/>
    </location>
</feature>